<dbReference type="GO" id="GO:0034707">
    <property type="term" value="C:chloride channel complex"/>
    <property type="evidence" value="ECO:0007669"/>
    <property type="project" value="UniProtKB-KW"/>
</dbReference>
<dbReference type="PRINTS" id="PR00762">
    <property type="entry name" value="CLCHANNEL"/>
</dbReference>
<protein>
    <submittedName>
        <fullName evidence="12">CBS</fullName>
    </submittedName>
</protein>
<keyword evidence="3 10" id="KW-0812">Transmembrane</keyword>
<dbReference type="InterPro" id="IPR001807">
    <property type="entry name" value="ClC"/>
</dbReference>
<dbReference type="InterPro" id="IPR046342">
    <property type="entry name" value="CBS_dom_sf"/>
</dbReference>
<evidence type="ECO:0000256" key="3">
    <source>
        <dbReference type="ARBA" id="ARBA00022692"/>
    </source>
</evidence>
<dbReference type="PROSITE" id="PS51371">
    <property type="entry name" value="CBS"/>
    <property type="match status" value="2"/>
</dbReference>
<dbReference type="Gene3D" id="1.10.3080.10">
    <property type="entry name" value="Clc chloride channel"/>
    <property type="match status" value="1"/>
</dbReference>
<proteinExistence type="predicted"/>
<dbReference type="AlphaFoldDB" id="E6PEB7"/>
<evidence type="ECO:0000256" key="9">
    <source>
        <dbReference type="ARBA" id="ARBA00023303"/>
    </source>
</evidence>
<feature type="transmembrane region" description="Helical" evidence="10">
    <location>
        <begin position="304"/>
        <end position="325"/>
    </location>
</feature>
<evidence type="ECO:0000256" key="2">
    <source>
        <dbReference type="ARBA" id="ARBA00022448"/>
    </source>
</evidence>
<sequence>MIAAAVLVGIGGGLGAVLFRQMIAGAGGLAFGRLLPLLQGRLGVLGLILTVALGGAIAAFITVRFAPEAKGHGVPEVMESVALRGGVMRPRIIAIKSIASATSIGFGGSCGREGPIVQIGSTIGSVIGQLTNAPASVVRTLVACGAAAGISATFNAPIGGVFFAAEVILGEFAPRSFAAIVVASVISAVIGRAFLGNHPSFNAAGFQLVSPWELLLYGILGVLAAIWATGFVKLLYAVEDRFEALQLPAWSKGAIGFAGVGLIGIWFPQIFGVGYNSIQQVLYEHVAAPHAFLLAALKPLATSLTLGSGGSGGVFAPSLFIGAFLGDGYGRIVHGLFPLWTGPAAAYGLVAMAALFAAAAEAPITAIMIVFEMSSDYTIILPLMVTVVIASLLGRRLLGATVYEQKLLRRGIDWKKARNPGFFARLTVAAFTRTPPVIGQVDEAIASAIDDERDENELAIPVCDGARFVGVVTALDLARAVAEGRGSESLQSILHLHPGSLAPTDTLDRAAALMAESDTPLLPVLGENQTLLGILTRRDLLVAYRSAGNG</sequence>
<feature type="transmembrane region" description="Helical" evidence="10">
    <location>
        <begin position="346"/>
        <end position="371"/>
    </location>
</feature>
<dbReference type="GO" id="GO:0005254">
    <property type="term" value="F:chloride channel activity"/>
    <property type="evidence" value="ECO:0007669"/>
    <property type="project" value="UniProtKB-KW"/>
</dbReference>
<dbReference type="InterPro" id="IPR050368">
    <property type="entry name" value="ClC-type_chloride_channel"/>
</dbReference>
<dbReference type="Pfam" id="PF00571">
    <property type="entry name" value="CBS"/>
    <property type="match status" value="1"/>
</dbReference>
<comment type="caution">
    <text evidence="12">The sequence shown here is derived from an EMBL/GenBank/DDBJ whole genome shotgun (WGS) entry which is preliminary data.</text>
</comment>
<dbReference type="Pfam" id="PF00654">
    <property type="entry name" value="Voltage_CLC"/>
    <property type="match status" value="1"/>
</dbReference>
<keyword evidence="7" id="KW-0869">Chloride channel</keyword>
<dbReference type="EMBL" id="CABL01000003">
    <property type="protein sequence ID" value="CBH74802.1"/>
    <property type="molecule type" value="Genomic_DNA"/>
</dbReference>
<evidence type="ECO:0000256" key="8">
    <source>
        <dbReference type="ARBA" id="ARBA00023214"/>
    </source>
</evidence>
<feature type="domain" description="CBS" evidence="11">
    <location>
        <begin position="431"/>
        <end position="488"/>
    </location>
</feature>
<evidence type="ECO:0000256" key="1">
    <source>
        <dbReference type="ARBA" id="ARBA00004141"/>
    </source>
</evidence>
<dbReference type="CDD" id="cd02205">
    <property type="entry name" value="CBS_pair_SF"/>
    <property type="match status" value="1"/>
</dbReference>
<keyword evidence="6 10" id="KW-0472">Membrane</keyword>
<evidence type="ECO:0000256" key="6">
    <source>
        <dbReference type="ARBA" id="ARBA00023136"/>
    </source>
</evidence>
<dbReference type="PANTHER" id="PTHR43427:SF6">
    <property type="entry name" value="CHLORIDE CHANNEL PROTEIN CLC-E"/>
    <property type="match status" value="1"/>
</dbReference>
<keyword evidence="2" id="KW-0813">Transport</keyword>
<comment type="subcellular location">
    <subcellularLocation>
        <location evidence="1">Membrane</location>
        <topology evidence="1">Multi-pass membrane protein</topology>
    </subcellularLocation>
</comment>
<dbReference type="CDD" id="cd00400">
    <property type="entry name" value="Voltage_gated_ClC"/>
    <property type="match status" value="1"/>
</dbReference>
<dbReference type="Gene3D" id="3.10.580.10">
    <property type="entry name" value="CBS-domain"/>
    <property type="match status" value="1"/>
</dbReference>
<evidence type="ECO:0000256" key="4">
    <source>
        <dbReference type="ARBA" id="ARBA00022989"/>
    </source>
</evidence>
<dbReference type="PANTHER" id="PTHR43427">
    <property type="entry name" value="CHLORIDE CHANNEL PROTEIN CLC-E"/>
    <property type="match status" value="1"/>
</dbReference>
<reference evidence="12" key="1">
    <citation type="submission" date="2009-10" db="EMBL/GenBank/DDBJ databases">
        <title>Diversity of trophic interactions inside an arsenic-rich microbial ecosystem.</title>
        <authorList>
            <person name="Bertin P.N."/>
            <person name="Heinrich-Salmeron A."/>
            <person name="Pelletier E."/>
            <person name="Goulhen-Chollet F."/>
            <person name="Arsene-Ploetze F."/>
            <person name="Gallien S."/>
            <person name="Calteau A."/>
            <person name="Vallenet D."/>
            <person name="Casiot C."/>
            <person name="Chane-Woon-Ming B."/>
            <person name="Giloteaux L."/>
            <person name="Barakat M."/>
            <person name="Bonnefoy V."/>
            <person name="Bruneel O."/>
            <person name="Chandler M."/>
            <person name="Cleiss J."/>
            <person name="Duran R."/>
            <person name="Elbaz-Poulichet F."/>
            <person name="Fonknechten N."/>
            <person name="Lauga B."/>
            <person name="Mornico D."/>
            <person name="Ortet P."/>
            <person name="Schaeffer C."/>
            <person name="Siguier P."/>
            <person name="Alexander Thil Smith A."/>
            <person name="Van Dorsselaer A."/>
            <person name="Weissenbach J."/>
            <person name="Medigue C."/>
            <person name="Le Paslier D."/>
        </authorList>
    </citation>
    <scope>NUCLEOTIDE SEQUENCE</scope>
</reference>
<dbReference type="InterPro" id="IPR014743">
    <property type="entry name" value="Cl-channel_core"/>
</dbReference>
<keyword evidence="8" id="KW-0868">Chloride</keyword>
<evidence type="ECO:0000256" key="5">
    <source>
        <dbReference type="ARBA" id="ARBA00023065"/>
    </source>
</evidence>
<dbReference type="SUPFAM" id="SSF81340">
    <property type="entry name" value="Clc chloride channel"/>
    <property type="match status" value="1"/>
</dbReference>
<name>E6PEB7_9ZZZZ</name>
<keyword evidence="9" id="KW-0407">Ion channel</keyword>
<gene>
    <name evidence="12" type="ORF">CARN1_0433</name>
</gene>
<evidence type="ECO:0000259" key="11">
    <source>
        <dbReference type="PROSITE" id="PS51371"/>
    </source>
</evidence>
<keyword evidence="5" id="KW-0406">Ion transport</keyword>
<evidence type="ECO:0000313" key="12">
    <source>
        <dbReference type="EMBL" id="CBH74802.1"/>
    </source>
</evidence>
<feature type="transmembrane region" description="Helical" evidence="10">
    <location>
        <begin position="377"/>
        <end position="398"/>
    </location>
</feature>
<feature type="transmembrane region" description="Helical" evidence="10">
    <location>
        <begin position="42"/>
        <end position="63"/>
    </location>
</feature>
<feature type="domain" description="CBS" evidence="11">
    <location>
        <begin position="493"/>
        <end position="550"/>
    </location>
</feature>
<feature type="transmembrane region" description="Helical" evidence="10">
    <location>
        <begin position="215"/>
        <end position="237"/>
    </location>
</feature>
<keyword evidence="4 10" id="KW-1133">Transmembrane helix</keyword>
<organism evidence="12">
    <name type="scientific">mine drainage metagenome</name>
    <dbReference type="NCBI Taxonomy" id="410659"/>
    <lineage>
        <taxon>unclassified sequences</taxon>
        <taxon>metagenomes</taxon>
        <taxon>ecological metagenomes</taxon>
    </lineage>
</organism>
<evidence type="ECO:0000256" key="7">
    <source>
        <dbReference type="ARBA" id="ARBA00023173"/>
    </source>
</evidence>
<accession>E6PEB7</accession>
<dbReference type="SUPFAM" id="SSF54631">
    <property type="entry name" value="CBS-domain pair"/>
    <property type="match status" value="1"/>
</dbReference>
<feature type="transmembrane region" description="Helical" evidence="10">
    <location>
        <begin position="249"/>
        <end position="267"/>
    </location>
</feature>
<feature type="transmembrane region" description="Helical" evidence="10">
    <location>
        <begin position="177"/>
        <end position="195"/>
    </location>
</feature>
<evidence type="ECO:0000256" key="10">
    <source>
        <dbReference type="SAM" id="Phobius"/>
    </source>
</evidence>
<dbReference type="InterPro" id="IPR000644">
    <property type="entry name" value="CBS_dom"/>
</dbReference>